<keyword evidence="3" id="KW-0732">Signal</keyword>
<dbReference type="InterPro" id="IPR002469">
    <property type="entry name" value="Peptidase_S9B_N"/>
</dbReference>
<dbReference type="RefSeq" id="WP_263051982.1">
    <property type="nucleotide sequence ID" value="NZ_CP106735.1"/>
</dbReference>
<dbReference type="InterPro" id="IPR001375">
    <property type="entry name" value="Peptidase_S9_cat"/>
</dbReference>
<feature type="domain" description="Dipeptidylpeptidase IV N-terminal" evidence="5">
    <location>
        <begin position="90"/>
        <end position="433"/>
    </location>
</feature>
<feature type="domain" description="Peptidase S9 prolyl oligopeptidase catalytic" evidence="4">
    <location>
        <begin position="527"/>
        <end position="720"/>
    </location>
</feature>
<evidence type="ECO:0000256" key="3">
    <source>
        <dbReference type="SAM" id="SignalP"/>
    </source>
</evidence>
<reference evidence="6" key="1">
    <citation type="submission" date="2022-10" db="EMBL/GenBank/DDBJ databases">
        <title>Comparative genomics and taxonomic characterization of three novel marine species of genus Reichenbachiella exhibiting antioxidant and polysaccharide degradation activities.</title>
        <authorList>
            <person name="Muhammad N."/>
            <person name="Lee Y.-J."/>
            <person name="Ko J."/>
            <person name="Kim S.-G."/>
        </authorList>
    </citation>
    <scope>NUCLEOTIDE SEQUENCE</scope>
    <source>
        <strain evidence="6">Wsw4-B4</strain>
    </source>
</reference>
<dbReference type="InterPro" id="IPR002471">
    <property type="entry name" value="Pept_S9_AS"/>
</dbReference>
<proteinExistence type="predicted"/>
<name>A0ABY6D266_9BACT</name>
<protein>
    <submittedName>
        <fullName evidence="6">S9 family peptidase</fullName>
    </submittedName>
</protein>
<evidence type="ECO:0000259" key="4">
    <source>
        <dbReference type="Pfam" id="PF00326"/>
    </source>
</evidence>
<dbReference type="Pfam" id="PF00930">
    <property type="entry name" value="DPPIV_N"/>
    <property type="match status" value="1"/>
</dbReference>
<keyword evidence="7" id="KW-1185">Reference proteome</keyword>
<dbReference type="SUPFAM" id="SSF53474">
    <property type="entry name" value="alpha/beta-Hydrolases"/>
    <property type="match status" value="1"/>
</dbReference>
<dbReference type="Gene3D" id="2.140.10.30">
    <property type="entry name" value="Dipeptidylpeptidase IV, N-terminal domain"/>
    <property type="match status" value="1"/>
</dbReference>
<evidence type="ECO:0000313" key="6">
    <source>
        <dbReference type="EMBL" id="UXX80252.1"/>
    </source>
</evidence>
<dbReference type="PANTHER" id="PTHR11731:SF193">
    <property type="entry name" value="DIPEPTIDYL PEPTIDASE 9"/>
    <property type="match status" value="1"/>
</dbReference>
<dbReference type="PANTHER" id="PTHR11731">
    <property type="entry name" value="PROTEASE FAMILY S9B,C DIPEPTIDYL-PEPTIDASE IV-RELATED"/>
    <property type="match status" value="1"/>
</dbReference>
<dbReference type="SUPFAM" id="SSF82171">
    <property type="entry name" value="DPP6 N-terminal domain-like"/>
    <property type="match status" value="1"/>
</dbReference>
<sequence>MKLNVSALFLLVSFSALAQKELTVKDIYENNVFRQETISSLNWMNDGQYYTALENNKILRYDVTTGSSDSVIIDGEALNLKIDDYSFTTDESRMLLLTDKQSIYRRSFTAEYYVYTFKGKELKKLSPNGRQSYATVSPDNQNVAFVRDNNLFYVKLVNMSEHQVTKDGKKGSIINGSSDWVYEEELYLTKAFFWSPNSEKLAFYQFNESEVKEYNLQYWDNGALYPRDYKYKYPKAGEKNSTVTIKVYNLKDNSTQTVDLGKETDIYIPNIQWTKNPEILAVKRLNRLQNQQDIFHYSTKFKSATNILTDKSKTYIHTTYTGEWIYLDNGTHFLMASERDGYKHYYIHRMDGQLEYKATSGAYNAEKLIGIDQSTKTPVLYYTSTEGSALERHVYQVDFKGKGKVRLSTKSGINKADMSKDFKYYISFNHSAASPLEVSLMMTKGNKLVKVLKDNAALKEKVVAYGLTEKILFQLDAADKKLLNAYMIQPAQMDSTKKYPVLIYQYSGPGSQDVKNEWQGRHYMWHQLLAQKGYIVVAIDCRGTGGRSEAFKKMTYMKMGKLEAEDQVAAAKYLGTLPFVDKDRIGIWGWSYGGYVSSLSLMSGPEVFKAGIAVAPFLWKYYDTIYSERYLRSPQENPTGYDEYSIIKNAGKLRSDFLLIHGTGDDNVHFQSAVTLQNELINQGKQFDSFYYPDKAHSLSGTKTRVHLFTMMTDFLLENL</sequence>
<evidence type="ECO:0000256" key="1">
    <source>
        <dbReference type="ARBA" id="ARBA00022670"/>
    </source>
</evidence>
<evidence type="ECO:0000259" key="5">
    <source>
        <dbReference type="Pfam" id="PF00930"/>
    </source>
</evidence>
<feature type="chain" id="PRO_5045307216" evidence="3">
    <location>
        <begin position="19"/>
        <end position="720"/>
    </location>
</feature>
<feature type="signal peptide" evidence="3">
    <location>
        <begin position="1"/>
        <end position="18"/>
    </location>
</feature>
<keyword evidence="2" id="KW-0378">Hydrolase</keyword>
<dbReference type="Proteomes" id="UP001062165">
    <property type="component" value="Chromosome"/>
</dbReference>
<evidence type="ECO:0000313" key="7">
    <source>
        <dbReference type="Proteomes" id="UP001062165"/>
    </source>
</evidence>
<keyword evidence="1" id="KW-0645">Protease</keyword>
<dbReference type="Gene3D" id="3.40.50.1820">
    <property type="entry name" value="alpha/beta hydrolase"/>
    <property type="match status" value="1"/>
</dbReference>
<dbReference type="InterPro" id="IPR050278">
    <property type="entry name" value="Serine_Prot_S9B/DPPIV"/>
</dbReference>
<dbReference type="PROSITE" id="PS00708">
    <property type="entry name" value="PRO_ENDOPEP_SER"/>
    <property type="match status" value="1"/>
</dbReference>
<gene>
    <name evidence="6" type="ORF">N7E81_03950</name>
</gene>
<dbReference type="InterPro" id="IPR029058">
    <property type="entry name" value="AB_hydrolase_fold"/>
</dbReference>
<dbReference type="EMBL" id="CP106735">
    <property type="protein sequence ID" value="UXX80252.1"/>
    <property type="molecule type" value="Genomic_DNA"/>
</dbReference>
<organism evidence="6 7">
    <name type="scientific">Reichenbachiella carrageenanivorans</name>
    <dbReference type="NCBI Taxonomy" id="2979869"/>
    <lineage>
        <taxon>Bacteria</taxon>
        <taxon>Pseudomonadati</taxon>
        <taxon>Bacteroidota</taxon>
        <taxon>Cytophagia</taxon>
        <taxon>Cytophagales</taxon>
        <taxon>Reichenbachiellaceae</taxon>
        <taxon>Reichenbachiella</taxon>
    </lineage>
</organism>
<dbReference type="Pfam" id="PF00326">
    <property type="entry name" value="Peptidase_S9"/>
    <property type="match status" value="1"/>
</dbReference>
<accession>A0ABY6D266</accession>
<evidence type="ECO:0000256" key="2">
    <source>
        <dbReference type="ARBA" id="ARBA00022801"/>
    </source>
</evidence>